<dbReference type="GO" id="GO:0016887">
    <property type="term" value="F:ATP hydrolysis activity"/>
    <property type="evidence" value="ECO:0007669"/>
    <property type="project" value="InterPro"/>
</dbReference>
<dbReference type="NCBIfam" id="TIGR01420">
    <property type="entry name" value="pilT_fam"/>
    <property type="match status" value="1"/>
</dbReference>
<evidence type="ECO:0000259" key="2">
    <source>
        <dbReference type="Pfam" id="PF00437"/>
    </source>
</evidence>
<keyword evidence="4" id="KW-1185">Reference proteome</keyword>
<accession>A0AAW6TTM0</accession>
<evidence type="ECO:0000313" key="3">
    <source>
        <dbReference type="EMBL" id="MDI6447965.1"/>
    </source>
</evidence>
<dbReference type="InterPro" id="IPR006321">
    <property type="entry name" value="PilT/PilU"/>
</dbReference>
<dbReference type="InterPro" id="IPR027417">
    <property type="entry name" value="P-loop_NTPase"/>
</dbReference>
<dbReference type="SUPFAM" id="SSF52540">
    <property type="entry name" value="P-loop containing nucleoside triphosphate hydrolases"/>
    <property type="match status" value="1"/>
</dbReference>
<dbReference type="GO" id="GO:0005524">
    <property type="term" value="F:ATP binding"/>
    <property type="evidence" value="ECO:0007669"/>
    <property type="project" value="InterPro"/>
</dbReference>
<sequence length="377" mass="41843">MTPDQPLDARKALDHEPQINKYLRVAIKTLANDIHLKVGQPPKLRMQGTLKNTTGEILTLERMEELVFEIMSEAQKDFFLKNGTLDFAHEIGKEHRFRINVFRQRGAISLVGRRVSAQVPSFESLHLPLVLEKIAEAHQGLILVVGATGSGKTTTIASMLDYITRTRACHIVTVEDPIEYLFNDNKAIVSQREIGIDVPSFEEALTYLMRQDPDVVFVGEMRDARTVTAGMRAAETGHLVMGTMHSTNASQAVHRLLDLFPQEERELVRQSLALALKAIVSQALLPSIREGISRVPAMEVLLANPSVRKLIAEGREADLPSVIRGAQREGMMDLTDSLCRLIQDGWVDPKDAYPAAPNMEELKMALKGIRTTAGGIL</sequence>
<reference evidence="3" key="1">
    <citation type="submission" date="2023-05" db="EMBL/GenBank/DDBJ databases">
        <title>Anaerotaeda fermentans gen. nov., sp. nov., a novel anaerobic planctomycete of the new family within the order Sedimentisphaerales isolated from Taman Peninsula, Russia.</title>
        <authorList>
            <person name="Khomyakova M.A."/>
            <person name="Merkel A.Y."/>
            <person name="Slobodkin A.I."/>
        </authorList>
    </citation>
    <scope>NUCLEOTIDE SEQUENCE</scope>
    <source>
        <strain evidence="3">M17dextr</strain>
    </source>
</reference>
<evidence type="ECO:0000313" key="4">
    <source>
        <dbReference type="Proteomes" id="UP001431776"/>
    </source>
</evidence>
<dbReference type="AlphaFoldDB" id="A0AAW6TTM0"/>
<dbReference type="Pfam" id="PF00437">
    <property type="entry name" value="T2SSE"/>
    <property type="match status" value="1"/>
</dbReference>
<dbReference type="InterPro" id="IPR050921">
    <property type="entry name" value="T4SS_GSP_E_ATPase"/>
</dbReference>
<feature type="domain" description="Bacterial type II secretion system protein E" evidence="2">
    <location>
        <begin position="16"/>
        <end position="287"/>
    </location>
</feature>
<comment type="similarity">
    <text evidence="1">Belongs to the GSP E family.</text>
</comment>
<proteinExistence type="inferred from homology"/>
<dbReference type="Gene3D" id="3.40.50.300">
    <property type="entry name" value="P-loop containing nucleotide triphosphate hydrolases"/>
    <property type="match status" value="1"/>
</dbReference>
<dbReference type="Gene3D" id="3.30.450.90">
    <property type="match status" value="1"/>
</dbReference>
<evidence type="ECO:0000256" key="1">
    <source>
        <dbReference type="ARBA" id="ARBA00006611"/>
    </source>
</evidence>
<gene>
    <name evidence="3" type="ORF">QJ522_02820</name>
</gene>
<protein>
    <submittedName>
        <fullName evidence="3">PilT/PilU family type 4a pilus ATPase</fullName>
    </submittedName>
</protein>
<dbReference type="PANTHER" id="PTHR30486:SF16">
    <property type="entry name" value="TWITCHING MOTILITY PROTEIN PILT"/>
    <property type="match status" value="1"/>
</dbReference>
<organism evidence="3 4">
    <name type="scientific">Anaerobaca lacustris</name>
    <dbReference type="NCBI Taxonomy" id="3044600"/>
    <lineage>
        <taxon>Bacteria</taxon>
        <taxon>Pseudomonadati</taxon>
        <taxon>Planctomycetota</taxon>
        <taxon>Phycisphaerae</taxon>
        <taxon>Sedimentisphaerales</taxon>
        <taxon>Anaerobacaceae</taxon>
        <taxon>Anaerobaca</taxon>
    </lineage>
</organism>
<name>A0AAW6TTM0_9BACT</name>
<dbReference type="InterPro" id="IPR001482">
    <property type="entry name" value="T2SS/T4SS_dom"/>
</dbReference>
<dbReference type="Proteomes" id="UP001431776">
    <property type="component" value="Unassembled WGS sequence"/>
</dbReference>
<dbReference type="PANTHER" id="PTHR30486">
    <property type="entry name" value="TWITCHING MOTILITY PROTEIN PILT"/>
    <property type="match status" value="1"/>
</dbReference>
<comment type="caution">
    <text evidence="3">The sequence shown here is derived from an EMBL/GenBank/DDBJ whole genome shotgun (WGS) entry which is preliminary data.</text>
</comment>
<dbReference type="RefSeq" id="WP_349243376.1">
    <property type="nucleotide sequence ID" value="NZ_JASCXX010000002.1"/>
</dbReference>
<dbReference type="EMBL" id="JASCXX010000002">
    <property type="protein sequence ID" value="MDI6447965.1"/>
    <property type="molecule type" value="Genomic_DNA"/>
</dbReference>
<dbReference type="CDD" id="cd01131">
    <property type="entry name" value="PilT"/>
    <property type="match status" value="1"/>
</dbReference>